<evidence type="ECO:0000313" key="2">
    <source>
        <dbReference type="Proteomes" id="UP000516415"/>
    </source>
</evidence>
<sequence>MKLFTRTYEIHSHMVNTDELRDDARNFPVVTVGWKLYTVRSWADPVNLVNMYQKEQEEKYPDLTFMLQSLRRV</sequence>
<proteinExistence type="predicted"/>
<organism evidence="1 2">
    <name type="scientific">Pseudomonas phage phiK7A1</name>
    <dbReference type="NCBI Taxonomy" id="2759194"/>
    <lineage>
        <taxon>Viruses</taxon>
        <taxon>Duplodnaviria</taxon>
        <taxon>Heunggongvirae</taxon>
        <taxon>Uroviricota</taxon>
        <taxon>Caudoviricetes</taxon>
        <taxon>Vandenendeviridae</taxon>
        <taxon>Gorskivirinae</taxon>
        <taxon>Torinovirus</taxon>
        <taxon>Torinovirus K7A1</taxon>
    </lineage>
</organism>
<evidence type="ECO:0000313" key="1">
    <source>
        <dbReference type="EMBL" id="QNR53814.1"/>
    </source>
</evidence>
<dbReference type="EMBL" id="MT740307">
    <property type="protein sequence ID" value="QNR53814.1"/>
    <property type="molecule type" value="Genomic_DNA"/>
</dbReference>
<accession>A0A7H0XFM4</accession>
<keyword evidence="2" id="KW-1185">Reference proteome</keyword>
<gene>
    <name evidence="1" type="ORF">phiK7A1_024c</name>
</gene>
<dbReference type="Proteomes" id="UP000516415">
    <property type="component" value="Segment"/>
</dbReference>
<protein>
    <submittedName>
        <fullName evidence="1">Uncharacterized protein</fullName>
    </submittedName>
</protein>
<name>A0A7H0XFM4_9CAUD</name>
<reference evidence="1 2" key="1">
    <citation type="submission" date="2020-07" db="EMBL/GenBank/DDBJ databases">
        <authorList>
            <person name="Martino G."/>
            <person name="Holtappels D."/>
            <person name="Wagemans J."/>
            <person name="Lavigne R."/>
            <person name="Turina M."/>
            <person name="Ciuffo M."/>
        </authorList>
    </citation>
    <scope>NUCLEOTIDE SEQUENCE [LARGE SCALE GENOMIC DNA]</scope>
</reference>